<dbReference type="PANTHER" id="PTHR42850:SF2">
    <property type="entry name" value="BLL5683 PROTEIN"/>
    <property type="match status" value="1"/>
</dbReference>
<evidence type="ECO:0000256" key="1">
    <source>
        <dbReference type="ARBA" id="ARBA00008950"/>
    </source>
</evidence>
<evidence type="ECO:0000313" key="4">
    <source>
        <dbReference type="EMBL" id="OAS22390.1"/>
    </source>
</evidence>
<feature type="domain" description="Calcineurin-like phosphoesterase" evidence="3">
    <location>
        <begin position="3"/>
        <end position="160"/>
    </location>
</feature>
<dbReference type="OrthoDB" id="9813918at2"/>
<organism evidence="4 5">
    <name type="scientific">Paenibacillus oryzisoli</name>
    <dbReference type="NCBI Taxonomy" id="1850517"/>
    <lineage>
        <taxon>Bacteria</taxon>
        <taxon>Bacillati</taxon>
        <taxon>Bacillota</taxon>
        <taxon>Bacilli</taxon>
        <taxon>Bacillales</taxon>
        <taxon>Paenibacillaceae</taxon>
        <taxon>Paenibacillus</taxon>
    </lineage>
</organism>
<dbReference type="PANTHER" id="PTHR42850">
    <property type="entry name" value="METALLOPHOSPHOESTERASE"/>
    <property type="match status" value="1"/>
</dbReference>
<dbReference type="InterPro" id="IPR050126">
    <property type="entry name" value="Ap4A_hydrolase"/>
</dbReference>
<feature type="region of interest" description="Disordered" evidence="2">
    <location>
        <begin position="195"/>
        <end position="222"/>
    </location>
</feature>
<dbReference type="Gene3D" id="3.60.21.10">
    <property type="match status" value="1"/>
</dbReference>
<evidence type="ECO:0000256" key="2">
    <source>
        <dbReference type="SAM" id="MobiDB-lite"/>
    </source>
</evidence>
<evidence type="ECO:0000259" key="3">
    <source>
        <dbReference type="Pfam" id="PF12850"/>
    </source>
</evidence>
<dbReference type="PIRSF" id="PIRSF000883">
    <property type="entry name" value="Pesterase_MJ0912"/>
    <property type="match status" value="1"/>
</dbReference>
<dbReference type="InterPro" id="IPR024654">
    <property type="entry name" value="Calcineurin-like_PHP_lpxH"/>
</dbReference>
<feature type="compositionally biased region" description="Polar residues" evidence="2">
    <location>
        <begin position="200"/>
        <end position="222"/>
    </location>
</feature>
<dbReference type="EMBL" id="LYPB01000045">
    <property type="protein sequence ID" value="OAS22390.1"/>
    <property type="molecule type" value="Genomic_DNA"/>
</dbReference>
<proteinExistence type="inferred from homology"/>
<dbReference type="GO" id="GO:0016791">
    <property type="term" value="F:phosphatase activity"/>
    <property type="evidence" value="ECO:0007669"/>
    <property type="project" value="TreeGrafter"/>
</dbReference>
<comment type="caution">
    <text evidence="4">The sequence shown here is derived from an EMBL/GenBank/DDBJ whole genome shotgun (WGS) entry which is preliminary data.</text>
</comment>
<dbReference type="CDD" id="cd00838">
    <property type="entry name" value="MPP_superfamily"/>
    <property type="match status" value="1"/>
</dbReference>
<dbReference type="Proteomes" id="UP000078454">
    <property type="component" value="Unassembled WGS sequence"/>
</dbReference>
<comment type="similarity">
    <text evidence="1">Belongs to the metallophosphoesterase superfamily. YfcE family.</text>
</comment>
<dbReference type="InterPro" id="IPR029052">
    <property type="entry name" value="Metallo-depent_PP-like"/>
</dbReference>
<protein>
    <recommendedName>
        <fullName evidence="3">Calcineurin-like phosphoesterase domain-containing protein</fullName>
    </recommendedName>
</protein>
<evidence type="ECO:0000313" key="5">
    <source>
        <dbReference type="Proteomes" id="UP000078454"/>
    </source>
</evidence>
<dbReference type="InterPro" id="IPR011152">
    <property type="entry name" value="Pesterase_MJ0912"/>
</dbReference>
<dbReference type="RefSeq" id="WP_068662158.1">
    <property type="nucleotide sequence ID" value="NZ_LYPB01000045.1"/>
</dbReference>
<accession>A0A198AMS5</accession>
<dbReference type="GO" id="GO:0005737">
    <property type="term" value="C:cytoplasm"/>
    <property type="evidence" value="ECO:0007669"/>
    <property type="project" value="TreeGrafter"/>
</dbReference>
<dbReference type="AlphaFoldDB" id="A0A198AMS5"/>
<sequence>MEKIAIISDIHGNLPALEAVLHDIARRGLTRIFCLGDLVGKGPSSAEVVDLIQLTCEAVVQGNWDLGITMPQELPAGIWQQQSLGDERIAYLKQLPYSIDVMLSGKLIRLFHASAQSVFHRLKREASKNERLAMFENTTMTGDGIEPDIVGYGDIHIPYMLTLSNPSEKRRSVEEPKLLLNDSLESGEYEGDGSVLLNADSVQSTSPRTGEQRSSLGERSASTGERSGLLLFNVGSVGVPYDGIPQACYCVIEGEIDDANPAGVALQFVRVPYDIKRAVQMAYDVQMPDRERYVLEITTGLVHLDV</sequence>
<gene>
    <name evidence="4" type="ORF">A8708_12540</name>
</gene>
<dbReference type="STRING" id="1850517.A8708_12540"/>
<keyword evidence="5" id="KW-1185">Reference proteome</keyword>
<dbReference type="SUPFAM" id="SSF56300">
    <property type="entry name" value="Metallo-dependent phosphatases"/>
    <property type="match status" value="1"/>
</dbReference>
<reference evidence="4 5" key="1">
    <citation type="submission" date="2016-05" db="EMBL/GenBank/DDBJ databases">
        <title>Paenibacillus sp. 1ZS3-15 nov., isolated from the rhizosphere soil.</title>
        <authorList>
            <person name="Zhang X.X."/>
            <person name="Zhang J."/>
        </authorList>
    </citation>
    <scope>NUCLEOTIDE SEQUENCE [LARGE SCALE GENOMIC DNA]</scope>
    <source>
        <strain evidence="4 5">1ZS3-15</strain>
    </source>
</reference>
<dbReference type="Pfam" id="PF12850">
    <property type="entry name" value="Metallophos_2"/>
    <property type="match status" value="1"/>
</dbReference>
<name>A0A198AMS5_9BACL</name>